<keyword evidence="12" id="KW-1185">Reference proteome</keyword>
<dbReference type="EC" id="1.8.1.7" evidence="11"/>
<keyword evidence="6" id="KW-1015">Disulfide bond</keyword>
<keyword evidence="5 8" id="KW-0560">Oxidoreductase</keyword>
<reference evidence="11 12" key="1">
    <citation type="submission" date="2022-03" db="EMBL/GenBank/DDBJ databases">
        <authorList>
            <person name="He Y."/>
        </authorList>
    </citation>
    <scope>NUCLEOTIDE SEQUENCE [LARGE SCALE GENOMIC DNA]</scope>
    <source>
        <strain evidence="11 12">TK19116</strain>
    </source>
</reference>
<comment type="caution">
    <text evidence="11">The sequence shown here is derived from an EMBL/GenBank/DDBJ whole genome shotgun (WGS) entry which is preliminary data.</text>
</comment>
<evidence type="ECO:0000256" key="4">
    <source>
        <dbReference type="ARBA" id="ARBA00022827"/>
    </source>
</evidence>
<dbReference type="InterPro" id="IPR046952">
    <property type="entry name" value="GSHR/TRXR-like"/>
</dbReference>
<evidence type="ECO:0000259" key="9">
    <source>
        <dbReference type="Pfam" id="PF02852"/>
    </source>
</evidence>
<dbReference type="PANTHER" id="PTHR42737:SF2">
    <property type="entry name" value="GLUTATHIONE REDUCTASE"/>
    <property type="match status" value="1"/>
</dbReference>
<dbReference type="GO" id="GO:0004362">
    <property type="term" value="F:glutathione-disulfide reductase (NADPH) activity"/>
    <property type="evidence" value="ECO:0007669"/>
    <property type="project" value="UniProtKB-EC"/>
</dbReference>
<evidence type="ECO:0000313" key="12">
    <source>
        <dbReference type="Proteomes" id="UP001203945"/>
    </source>
</evidence>
<dbReference type="InterPro" id="IPR016156">
    <property type="entry name" value="FAD/NAD-linked_Rdtase_dimer_sf"/>
</dbReference>
<dbReference type="SUPFAM" id="SSF51905">
    <property type="entry name" value="FAD/NAD(P)-binding domain"/>
    <property type="match status" value="1"/>
</dbReference>
<evidence type="ECO:0000256" key="7">
    <source>
        <dbReference type="ARBA" id="ARBA00023284"/>
    </source>
</evidence>
<dbReference type="PRINTS" id="PR00368">
    <property type="entry name" value="FADPNR"/>
</dbReference>
<dbReference type="RefSeq" id="WP_255328859.1">
    <property type="nucleotide sequence ID" value="NZ_JAKZEU010000002.1"/>
</dbReference>
<dbReference type="Pfam" id="PF07992">
    <property type="entry name" value="Pyr_redox_2"/>
    <property type="match status" value="1"/>
</dbReference>
<feature type="domain" description="Pyridine nucleotide-disulphide oxidoreductase dimerisation" evidence="9">
    <location>
        <begin position="343"/>
        <end position="449"/>
    </location>
</feature>
<dbReference type="PROSITE" id="PS00076">
    <property type="entry name" value="PYRIDINE_REDOX_1"/>
    <property type="match status" value="1"/>
</dbReference>
<evidence type="ECO:0000256" key="8">
    <source>
        <dbReference type="RuleBase" id="RU003691"/>
    </source>
</evidence>
<evidence type="ECO:0000256" key="5">
    <source>
        <dbReference type="ARBA" id="ARBA00023002"/>
    </source>
</evidence>
<dbReference type="SUPFAM" id="SSF55424">
    <property type="entry name" value="FAD/NAD-linked reductases, dimerisation (C-terminal) domain"/>
    <property type="match status" value="1"/>
</dbReference>
<proteinExistence type="inferred from homology"/>
<dbReference type="PRINTS" id="PR00411">
    <property type="entry name" value="PNDRDTASEI"/>
</dbReference>
<evidence type="ECO:0000256" key="1">
    <source>
        <dbReference type="ARBA" id="ARBA00001974"/>
    </source>
</evidence>
<keyword evidence="3 8" id="KW-0285">Flavoprotein</keyword>
<evidence type="ECO:0000259" key="10">
    <source>
        <dbReference type="Pfam" id="PF07992"/>
    </source>
</evidence>
<name>A0ABT1MNJ2_9RHOB</name>
<dbReference type="Pfam" id="PF02852">
    <property type="entry name" value="Pyr_redox_dim"/>
    <property type="match status" value="1"/>
</dbReference>
<feature type="domain" description="FAD/NAD(P)-binding" evidence="10">
    <location>
        <begin position="9"/>
        <end position="321"/>
    </location>
</feature>
<evidence type="ECO:0000256" key="6">
    <source>
        <dbReference type="ARBA" id="ARBA00023157"/>
    </source>
</evidence>
<dbReference type="NCBIfam" id="NF004776">
    <property type="entry name" value="PRK06116.1"/>
    <property type="match status" value="1"/>
</dbReference>
<gene>
    <name evidence="11" type="primary">gorA</name>
    <name evidence="11" type="ORF">MLD63_05310</name>
</gene>
<dbReference type="Gene3D" id="3.50.50.60">
    <property type="entry name" value="FAD/NAD(P)-binding domain"/>
    <property type="match status" value="2"/>
</dbReference>
<protein>
    <submittedName>
        <fullName evidence="11">Glutathione-disulfide reductase</fullName>
        <ecNumber evidence="11">1.8.1.7</ecNumber>
    </submittedName>
</protein>
<evidence type="ECO:0000256" key="2">
    <source>
        <dbReference type="ARBA" id="ARBA00007532"/>
    </source>
</evidence>
<accession>A0ABT1MNJ2</accession>
<evidence type="ECO:0000313" key="11">
    <source>
        <dbReference type="EMBL" id="MCQ0969845.1"/>
    </source>
</evidence>
<dbReference type="PANTHER" id="PTHR42737">
    <property type="entry name" value="GLUTATHIONE REDUCTASE"/>
    <property type="match status" value="1"/>
</dbReference>
<comment type="cofactor">
    <cofactor evidence="1">
        <name>FAD</name>
        <dbReference type="ChEBI" id="CHEBI:57692"/>
    </cofactor>
</comment>
<dbReference type="InterPro" id="IPR004099">
    <property type="entry name" value="Pyr_nucl-diS_OxRdtase_dimer"/>
</dbReference>
<dbReference type="Proteomes" id="UP001203945">
    <property type="component" value="Unassembled WGS sequence"/>
</dbReference>
<dbReference type="EMBL" id="JAKZEU010000002">
    <property type="protein sequence ID" value="MCQ0969845.1"/>
    <property type="molecule type" value="Genomic_DNA"/>
</dbReference>
<organism evidence="11 12">
    <name type="scientific">Paracoccus albicereus</name>
    <dbReference type="NCBI Taxonomy" id="2922394"/>
    <lineage>
        <taxon>Bacteria</taxon>
        <taxon>Pseudomonadati</taxon>
        <taxon>Pseudomonadota</taxon>
        <taxon>Alphaproteobacteria</taxon>
        <taxon>Rhodobacterales</taxon>
        <taxon>Paracoccaceae</taxon>
        <taxon>Paracoccus</taxon>
    </lineage>
</organism>
<dbReference type="PIRSF" id="PIRSF000350">
    <property type="entry name" value="Mercury_reductase_MerA"/>
    <property type="match status" value="1"/>
</dbReference>
<comment type="similarity">
    <text evidence="2 8">Belongs to the class-I pyridine nucleotide-disulfide oxidoreductase family.</text>
</comment>
<dbReference type="InterPro" id="IPR012999">
    <property type="entry name" value="Pyr_OxRdtase_I_AS"/>
</dbReference>
<dbReference type="InterPro" id="IPR023753">
    <property type="entry name" value="FAD/NAD-binding_dom"/>
</dbReference>
<evidence type="ECO:0000256" key="3">
    <source>
        <dbReference type="ARBA" id="ARBA00022630"/>
    </source>
</evidence>
<keyword evidence="7 8" id="KW-0676">Redox-active center</keyword>
<dbReference type="InterPro" id="IPR001100">
    <property type="entry name" value="Pyr_nuc-diS_OxRdtase"/>
</dbReference>
<dbReference type="InterPro" id="IPR036188">
    <property type="entry name" value="FAD/NAD-bd_sf"/>
</dbReference>
<keyword evidence="4 8" id="KW-0274">FAD</keyword>
<sequence>MAEPEFDCDLFVIGGGSGGVRAARIAATHGARVMLAEESRMGGTCVIRGCVPKKLMVFASAHPLAAAEARAYGWSADLGPFDWPRFHGTLMTELDRLEAAYTRNAENAGVTIHHQRARIVDHHTIALADGRQFSTKTILIAVGGRPFVPDVEGAELAMISDDLFLMEQLPKSILLVGAGFIACEFATILAGLGVETSLAYRRDEPLLRGFDGELREMATEQLRALGVNVMLGTEPKSLAKADDGIAVVFNDGHERRYDAVLYATGRAPYTGDLGLEKTGVHRDGRGAIVVDEWSQSAVPSIFAVGDVTDRVNLTPVAIREAHAFADTMFGGRPRKVDHDLVASAVYLRPFEVATIGLTEEEAHDRGPVDVYAATFRPMRSAFAGSNVRALFKLLVDPETDRVLGCHLFAPDAGELIQLVAIPITMGATKADFDATMAVHPTIAEELVTMREPARRHRPDAVSERATA</sequence>
<dbReference type="Gene3D" id="3.30.390.30">
    <property type="match status" value="1"/>
</dbReference>